<dbReference type="SUPFAM" id="SSF54523">
    <property type="entry name" value="Pili subunits"/>
    <property type="match status" value="1"/>
</dbReference>
<evidence type="ECO:0000256" key="1">
    <source>
        <dbReference type="SAM" id="Phobius"/>
    </source>
</evidence>
<dbReference type="EMBL" id="JAQOSQ010000014">
    <property type="protein sequence ID" value="MDJ1184311.1"/>
    <property type="molecule type" value="Genomic_DNA"/>
</dbReference>
<dbReference type="InterPro" id="IPR012902">
    <property type="entry name" value="N_methyl_site"/>
</dbReference>
<dbReference type="RefSeq" id="WP_283758965.1">
    <property type="nucleotide sequence ID" value="NZ_JAQOSQ010000014.1"/>
</dbReference>
<keyword evidence="1" id="KW-1133">Transmembrane helix</keyword>
<reference evidence="2 3" key="1">
    <citation type="submission" date="2023-01" db="EMBL/GenBank/DDBJ databases">
        <title>Novel diversity within Roseofilum (Cyanobacteria; Desertifilaceae) from marine benthic mats with descriptions of four novel species.</title>
        <authorList>
            <person name="Wang Y."/>
            <person name="Berthold D.E."/>
            <person name="Hu J."/>
            <person name="Lefler F.W."/>
            <person name="Laughinghouse H.D. IV."/>
        </authorList>
    </citation>
    <scope>NUCLEOTIDE SEQUENCE [LARGE SCALE GENOMIC DNA]</scope>
    <source>
        <strain evidence="2 3">BLCC-M143</strain>
    </source>
</reference>
<dbReference type="Pfam" id="PF07963">
    <property type="entry name" value="N_methyl"/>
    <property type="match status" value="1"/>
</dbReference>
<dbReference type="InterPro" id="IPR045584">
    <property type="entry name" value="Pilin-like"/>
</dbReference>
<keyword evidence="3" id="KW-1185">Reference proteome</keyword>
<keyword evidence="1" id="KW-0812">Transmembrane</keyword>
<gene>
    <name evidence="2" type="ORF">PMH09_14090</name>
</gene>
<keyword evidence="1" id="KW-0472">Membrane</keyword>
<dbReference type="PROSITE" id="PS00409">
    <property type="entry name" value="PROKAR_NTER_METHYL"/>
    <property type="match status" value="1"/>
</dbReference>
<name>A0ABT7C0U6_9CYAN</name>
<evidence type="ECO:0000313" key="3">
    <source>
        <dbReference type="Proteomes" id="UP001232992"/>
    </source>
</evidence>
<sequence>MLRKKSGEAGFTLLEVLTAIAIVGILSAIALPSFIGFIRLQQLNQSREQIYLALQEVKRNAKRDKLTWQASFRNAPHGQFAIHRVSENADLTKFNWQDLNRNVVIIDGQTQNETTFYQYTKGVNQGIWRVQFNAYGNTHGRLGRITVGFKDSTPGKDRPLRCVFVSTLIGTMRTSENQPKPHDKRYCY</sequence>
<evidence type="ECO:0000313" key="2">
    <source>
        <dbReference type="EMBL" id="MDJ1184311.1"/>
    </source>
</evidence>
<organism evidence="2 3">
    <name type="scientific">Roseofilum casamattae BLCC-M143</name>
    <dbReference type="NCBI Taxonomy" id="3022442"/>
    <lineage>
        <taxon>Bacteria</taxon>
        <taxon>Bacillati</taxon>
        <taxon>Cyanobacteriota</taxon>
        <taxon>Cyanophyceae</taxon>
        <taxon>Desertifilales</taxon>
        <taxon>Desertifilaceae</taxon>
        <taxon>Roseofilum</taxon>
        <taxon>Roseofilum casamattae</taxon>
    </lineage>
</organism>
<comment type="caution">
    <text evidence="2">The sequence shown here is derived from an EMBL/GenBank/DDBJ whole genome shotgun (WGS) entry which is preliminary data.</text>
</comment>
<protein>
    <submittedName>
        <fullName evidence="2">Type II secretion system protein</fullName>
    </submittedName>
</protein>
<dbReference type="Gene3D" id="3.30.700.10">
    <property type="entry name" value="Glycoprotein, Type 4 Pilin"/>
    <property type="match status" value="1"/>
</dbReference>
<feature type="transmembrane region" description="Helical" evidence="1">
    <location>
        <begin position="12"/>
        <end position="38"/>
    </location>
</feature>
<dbReference type="NCBIfam" id="TIGR02532">
    <property type="entry name" value="IV_pilin_GFxxxE"/>
    <property type="match status" value="1"/>
</dbReference>
<proteinExistence type="predicted"/>
<accession>A0ABT7C0U6</accession>
<dbReference type="Proteomes" id="UP001232992">
    <property type="component" value="Unassembled WGS sequence"/>
</dbReference>